<dbReference type="AlphaFoldDB" id="A0A438GNY1"/>
<sequence>MEEEMFCYIHEGGELVKTVVGSVEYKAQFNNDVDIVKMFKFNDMFCCAYVFQCIEGDDGFICPTSAPTPIVASNSTHVSSIGELPLHMSNKSPTIESFGFSQRCAETNIVQLQLSRFEHSIVGDSNIVQVHTFQNLHNHCLEDVALSQPLDFVRQHGIQLTYLQAWQLKEKAKERIYGKPKNYYKLLAWMWERMLATNLGSSVELSYSDDDHFEQLFVAHSISIKGISTAYDANDSMFPLAFGVMSSENYEDWLWFLEKLKIVVGNMEVIIISDRHPALLRSVLRCLALKIMFIATVT</sequence>
<evidence type="ECO:0000313" key="3">
    <source>
        <dbReference type="Proteomes" id="UP000288805"/>
    </source>
</evidence>
<evidence type="ECO:0000259" key="1">
    <source>
        <dbReference type="Pfam" id="PF10551"/>
    </source>
</evidence>
<proteinExistence type="predicted"/>
<dbReference type="PANTHER" id="PTHR31973">
    <property type="entry name" value="POLYPROTEIN, PUTATIVE-RELATED"/>
    <property type="match status" value="1"/>
</dbReference>
<feature type="domain" description="MULE transposase" evidence="1">
    <location>
        <begin position="229"/>
        <end position="282"/>
    </location>
</feature>
<dbReference type="InterPro" id="IPR018289">
    <property type="entry name" value="MULE_transposase_dom"/>
</dbReference>
<organism evidence="2 3">
    <name type="scientific">Vitis vinifera</name>
    <name type="common">Grape</name>
    <dbReference type="NCBI Taxonomy" id="29760"/>
    <lineage>
        <taxon>Eukaryota</taxon>
        <taxon>Viridiplantae</taxon>
        <taxon>Streptophyta</taxon>
        <taxon>Embryophyta</taxon>
        <taxon>Tracheophyta</taxon>
        <taxon>Spermatophyta</taxon>
        <taxon>Magnoliopsida</taxon>
        <taxon>eudicotyledons</taxon>
        <taxon>Gunneridae</taxon>
        <taxon>Pentapetalae</taxon>
        <taxon>rosids</taxon>
        <taxon>Vitales</taxon>
        <taxon>Vitaceae</taxon>
        <taxon>Viteae</taxon>
        <taxon>Vitis</taxon>
    </lineage>
</organism>
<evidence type="ECO:0000313" key="2">
    <source>
        <dbReference type="EMBL" id="RVW73925.1"/>
    </source>
</evidence>
<accession>A0A438GNY1</accession>
<reference evidence="2 3" key="1">
    <citation type="journal article" date="2018" name="PLoS Genet.">
        <title>Population sequencing reveals clonal diversity and ancestral inbreeding in the grapevine cultivar Chardonnay.</title>
        <authorList>
            <person name="Roach M.J."/>
            <person name="Johnson D.L."/>
            <person name="Bohlmann J."/>
            <person name="van Vuuren H.J."/>
            <person name="Jones S.J."/>
            <person name="Pretorius I.S."/>
            <person name="Schmidt S.A."/>
            <person name="Borneman A.R."/>
        </authorList>
    </citation>
    <scope>NUCLEOTIDE SEQUENCE [LARGE SCALE GENOMIC DNA]</scope>
    <source>
        <strain evidence="3">cv. Chardonnay</strain>
        <tissue evidence="2">Leaf</tissue>
    </source>
</reference>
<dbReference type="Proteomes" id="UP000288805">
    <property type="component" value="Unassembled WGS sequence"/>
</dbReference>
<dbReference type="Pfam" id="PF10551">
    <property type="entry name" value="MULE"/>
    <property type="match status" value="1"/>
</dbReference>
<dbReference type="EMBL" id="QGNW01000380">
    <property type="protein sequence ID" value="RVW73925.1"/>
    <property type="molecule type" value="Genomic_DNA"/>
</dbReference>
<comment type="caution">
    <text evidence="2">The sequence shown here is derived from an EMBL/GenBank/DDBJ whole genome shotgun (WGS) entry which is preliminary data.</text>
</comment>
<protein>
    <recommendedName>
        <fullName evidence="1">MULE transposase domain-containing protein</fullName>
    </recommendedName>
</protein>
<gene>
    <name evidence="2" type="ORF">CK203_056316</name>
</gene>
<dbReference type="PANTHER" id="PTHR31973:SF187">
    <property type="entry name" value="MUTATOR TRANSPOSASE MUDRA PROTEIN"/>
    <property type="match status" value="1"/>
</dbReference>
<name>A0A438GNY1_VITVI</name>